<dbReference type="EMBL" id="CP014989">
    <property type="protein sequence ID" value="ANS79661.1"/>
    <property type="molecule type" value="Genomic_DNA"/>
</dbReference>
<protein>
    <submittedName>
        <fullName evidence="1">Uncharacterized protein</fullName>
    </submittedName>
</protein>
<evidence type="ECO:0000313" key="2">
    <source>
        <dbReference type="Proteomes" id="UP000092482"/>
    </source>
</evidence>
<proteinExistence type="predicted"/>
<evidence type="ECO:0000313" key="1">
    <source>
        <dbReference type="EMBL" id="ANS79661.1"/>
    </source>
</evidence>
<name>A0A1B1NE44_9MICO</name>
<dbReference type="STRING" id="1758689.SGUI_2265"/>
<dbReference type="PATRIC" id="fig|1758689.4.peg.2360"/>
<sequence length="226" mass="24013">MHDHPAAGLHHPFGTLCVGCFEEAGYALTTLPRTTRVEDVAALHREWPLAGLPYVAGLSPALVLLPDDALVLGAPGWRGSVFGVADTGVLVEVLEGSGVTDAQERQLLRAGHVVLLDLQGGVAVRQRVNSSLRAYARCHAAWLEACFARLGAVLAPDEDADQRVEAVLEEFVARAEALDGDAEFWADSAEMLLEMAPGAGCSGASWVGGRHCRGERPAQWLSPAFQ</sequence>
<dbReference type="RefSeq" id="WP_066640305.1">
    <property type="nucleotide sequence ID" value="NZ_CP014989.1"/>
</dbReference>
<keyword evidence="2" id="KW-1185">Reference proteome</keyword>
<dbReference type="Proteomes" id="UP000092482">
    <property type="component" value="Chromosome"/>
</dbReference>
<accession>A0A1B1NE44</accession>
<organism evidence="1 2">
    <name type="scientific">Serinicoccus hydrothermalis</name>
    <dbReference type="NCBI Taxonomy" id="1758689"/>
    <lineage>
        <taxon>Bacteria</taxon>
        <taxon>Bacillati</taxon>
        <taxon>Actinomycetota</taxon>
        <taxon>Actinomycetes</taxon>
        <taxon>Micrococcales</taxon>
        <taxon>Ornithinimicrobiaceae</taxon>
        <taxon>Serinicoccus</taxon>
    </lineage>
</organism>
<dbReference type="OrthoDB" id="8612854at2"/>
<dbReference type="KEGG" id="serj:SGUI_2265"/>
<dbReference type="AlphaFoldDB" id="A0A1B1NE44"/>
<gene>
    <name evidence="1" type="ORF">SGUI_2265</name>
</gene>
<reference evidence="1 2" key="1">
    <citation type="submission" date="2016-03" db="EMBL/GenBank/DDBJ databases">
        <title>Shallow-sea hydrothermal system.</title>
        <authorList>
            <person name="Tang K."/>
        </authorList>
    </citation>
    <scope>NUCLEOTIDE SEQUENCE [LARGE SCALE GENOMIC DNA]</scope>
    <source>
        <strain evidence="1 2">JLT9</strain>
    </source>
</reference>